<dbReference type="Pfam" id="PF00072">
    <property type="entry name" value="Response_reg"/>
    <property type="match status" value="1"/>
</dbReference>
<dbReference type="PROSITE" id="PS50110">
    <property type="entry name" value="RESPONSE_REGULATORY"/>
    <property type="match status" value="1"/>
</dbReference>
<sequence length="139" mass="15118">MCESVRHCRDRKEARVLPGPLLSIIDDDDDVRQSLQDLVESVGYTARLFESGEAFLASDALLESQCIISDIQMAGMTGVALAEQLARRGNRTPVILISAFATEEMLRGLRNANVIAVLPKPLQPNALIDQIKSALAGRS</sequence>
<dbReference type="SMART" id="SM00448">
    <property type="entry name" value="REC"/>
    <property type="match status" value="1"/>
</dbReference>
<comment type="caution">
    <text evidence="4">The sequence shown here is derived from an EMBL/GenBank/DDBJ whole genome shotgun (WGS) entry which is preliminary data.</text>
</comment>
<evidence type="ECO:0000256" key="1">
    <source>
        <dbReference type="ARBA" id="ARBA00022553"/>
    </source>
</evidence>
<reference evidence="4 5" key="1">
    <citation type="submission" date="2018-09" db="EMBL/GenBank/DDBJ databases">
        <title>Draft genome sequence of Rhodopseudomonas palustris 2.1.18.</title>
        <authorList>
            <person name="Robertson S.L."/>
            <person name="Meyer T.E."/>
            <person name="Kyndt J.A."/>
        </authorList>
    </citation>
    <scope>NUCLEOTIDE SEQUENCE [LARGE SCALE GENOMIC DNA]</scope>
    <source>
        <strain evidence="4 5">2.1.18</strain>
    </source>
</reference>
<dbReference type="InterPro" id="IPR011006">
    <property type="entry name" value="CheY-like_superfamily"/>
</dbReference>
<dbReference type="Proteomes" id="UP000285523">
    <property type="component" value="Unassembled WGS sequence"/>
</dbReference>
<organism evidence="4 5">
    <name type="scientific">Rhodopseudomonas palustris</name>
    <dbReference type="NCBI Taxonomy" id="1076"/>
    <lineage>
        <taxon>Bacteria</taxon>
        <taxon>Pseudomonadati</taxon>
        <taxon>Pseudomonadota</taxon>
        <taxon>Alphaproteobacteria</taxon>
        <taxon>Hyphomicrobiales</taxon>
        <taxon>Nitrobacteraceae</taxon>
        <taxon>Rhodopseudomonas</taxon>
    </lineage>
</organism>
<dbReference type="InterPro" id="IPR001789">
    <property type="entry name" value="Sig_transdc_resp-reg_receiver"/>
</dbReference>
<evidence type="ECO:0000313" key="4">
    <source>
        <dbReference type="EMBL" id="RJF69807.1"/>
    </source>
</evidence>
<dbReference type="SUPFAM" id="SSF52172">
    <property type="entry name" value="CheY-like"/>
    <property type="match status" value="1"/>
</dbReference>
<evidence type="ECO:0000259" key="3">
    <source>
        <dbReference type="PROSITE" id="PS50110"/>
    </source>
</evidence>
<keyword evidence="1 2" id="KW-0597">Phosphoprotein</keyword>
<dbReference type="PANTHER" id="PTHR44591:SF25">
    <property type="entry name" value="CHEMOTAXIS TWO-COMPONENT RESPONSE REGULATOR"/>
    <property type="match status" value="1"/>
</dbReference>
<protein>
    <submittedName>
        <fullName evidence="4">Response regulator</fullName>
    </submittedName>
</protein>
<gene>
    <name evidence="4" type="ORF">D4Q52_19380</name>
</gene>
<dbReference type="Gene3D" id="3.40.50.2300">
    <property type="match status" value="1"/>
</dbReference>
<proteinExistence type="predicted"/>
<feature type="domain" description="Response regulatory" evidence="3">
    <location>
        <begin position="21"/>
        <end position="135"/>
    </location>
</feature>
<evidence type="ECO:0000313" key="5">
    <source>
        <dbReference type="Proteomes" id="UP000285523"/>
    </source>
</evidence>
<dbReference type="AlphaFoldDB" id="A0A418V1P9"/>
<feature type="modified residue" description="4-aspartylphosphate" evidence="2">
    <location>
        <position position="70"/>
    </location>
</feature>
<dbReference type="GO" id="GO:0000160">
    <property type="term" value="P:phosphorelay signal transduction system"/>
    <property type="evidence" value="ECO:0007669"/>
    <property type="project" value="InterPro"/>
</dbReference>
<accession>A0A418V1P9</accession>
<name>A0A418V1P9_RHOPL</name>
<dbReference type="OrthoDB" id="9782655at2"/>
<dbReference type="PANTHER" id="PTHR44591">
    <property type="entry name" value="STRESS RESPONSE REGULATOR PROTEIN 1"/>
    <property type="match status" value="1"/>
</dbReference>
<dbReference type="EMBL" id="QYYD01000021">
    <property type="protein sequence ID" value="RJF69807.1"/>
    <property type="molecule type" value="Genomic_DNA"/>
</dbReference>
<evidence type="ECO:0000256" key="2">
    <source>
        <dbReference type="PROSITE-ProRule" id="PRU00169"/>
    </source>
</evidence>
<dbReference type="InterPro" id="IPR050595">
    <property type="entry name" value="Bact_response_regulator"/>
</dbReference>